<dbReference type="InterPro" id="IPR008207">
    <property type="entry name" value="Sig_transdc_His_kin_Hpt_dom"/>
</dbReference>
<dbReference type="CDD" id="cd01007">
    <property type="entry name" value="PBP2_BvgS_HisK_like"/>
    <property type="match status" value="2"/>
</dbReference>
<evidence type="ECO:0000256" key="8">
    <source>
        <dbReference type="ARBA" id="ARBA00022777"/>
    </source>
</evidence>
<evidence type="ECO:0000256" key="2">
    <source>
        <dbReference type="ARBA" id="ARBA00004651"/>
    </source>
</evidence>
<feature type="signal peptide" evidence="15">
    <location>
        <begin position="1"/>
        <end position="27"/>
    </location>
</feature>
<keyword evidence="11" id="KW-0902">Two-component regulatory system</keyword>
<dbReference type="PROSITE" id="PS50113">
    <property type="entry name" value="PAC"/>
    <property type="match status" value="1"/>
</dbReference>
<evidence type="ECO:0000256" key="9">
    <source>
        <dbReference type="ARBA" id="ARBA00022840"/>
    </source>
</evidence>
<feature type="modified residue" description="Phosphohistidine" evidence="13">
    <location>
        <position position="1190"/>
    </location>
</feature>
<keyword evidence="12" id="KW-0472">Membrane</keyword>
<feature type="modified residue" description="4-aspartylphosphate" evidence="14">
    <location>
        <position position="1071"/>
    </location>
</feature>
<dbReference type="SMART" id="SM00448">
    <property type="entry name" value="REC"/>
    <property type="match status" value="1"/>
</dbReference>
<evidence type="ECO:0000313" key="22">
    <source>
        <dbReference type="EMBL" id="SDS90310.1"/>
    </source>
</evidence>
<dbReference type="EMBL" id="JYLK01000017">
    <property type="protein sequence ID" value="KRP58240.1"/>
    <property type="molecule type" value="Genomic_DNA"/>
</dbReference>
<dbReference type="CDD" id="cd17546">
    <property type="entry name" value="REC_hyHK_CKI1_RcsC-like"/>
    <property type="match status" value="1"/>
</dbReference>
<dbReference type="Pfam" id="PF08448">
    <property type="entry name" value="PAS_4"/>
    <property type="match status" value="1"/>
</dbReference>
<evidence type="ECO:0000256" key="6">
    <source>
        <dbReference type="ARBA" id="ARBA00022692"/>
    </source>
</evidence>
<keyword evidence="10" id="KW-1133">Transmembrane helix</keyword>
<dbReference type="Gene3D" id="3.40.190.10">
    <property type="entry name" value="Periplasmic binding protein-like II"/>
    <property type="match status" value="4"/>
</dbReference>
<name>A0A0R2ZAX9_9PSED</name>
<dbReference type="SMART" id="SM00388">
    <property type="entry name" value="HisKA"/>
    <property type="match status" value="1"/>
</dbReference>
<dbReference type="NCBIfam" id="TIGR00229">
    <property type="entry name" value="sensory_box"/>
    <property type="match status" value="1"/>
</dbReference>
<evidence type="ECO:0000256" key="3">
    <source>
        <dbReference type="ARBA" id="ARBA00012438"/>
    </source>
</evidence>
<dbReference type="InterPro" id="IPR035965">
    <property type="entry name" value="PAS-like_dom_sf"/>
</dbReference>
<keyword evidence="5 14" id="KW-0597">Phosphoprotein</keyword>
<keyword evidence="6" id="KW-0812">Transmembrane</keyword>
<dbReference type="RefSeq" id="WP_057009837.1">
    <property type="nucleotide sequence ID" value="NZ_JYLK01000017.1"/>
</dbReference>
<evidence type="ECO:0000259" key="18">
    <source>
        <dbReference type="PROSITE" id="PS50112"/>
    </source>
</evidence>
<feature type="domain" description="HPt" evidence="20">
    <location>
        <begin position="1151"/>
        <end position="1237"/>
    </location>
</feature>
<dbReference type="SMART" id="SM00062">
    <property type="entry name" value="PBPb"/>
    <property type="match status" value="2"/>
</dbReference>
<dbReference type="Gene3D" id="1.10.287.130">
    <property type="match status" value="1"/>
</dbReference>
<evidence type="ECO:0000256" key="7">
    <source>
        <dbReference type="ARBA" id="ARBA00022741"/>
    </source>
</evidence>
<dbReference type="SUPFAM" id="SSF55785">
    <property type="entry name" value="PYP-like sensor domain (PAS domain)"/>
    <property type="match status" value="1"/>
</dbReference>
<dbReference type="Pfam" id="PF00072">
    <property type="entry name" value="Response_reg"/>
    <property type="match status" value="1"/>
</dbReference>
<evidence type="ECO:0000259" key="19">
    <source>
        <dbReference type="PROSITE" id="PS50113"/>
    </source>
</evidence>
<dbReference type="OrthoDB" id="9797243at2"/>
<dbReference type="PATRIC" id="fig|200450.4.peg.1210"/>
<evidence type="ECO:0000259" key="16">
    <source>
        <dbReference type="PROSITE" id="PS50109"/>
    </source>
</evidence>
<evidence type="ECO:0000313" key="21">
    <source>
        <dbReference type="EMBL" id="KRP58240.1"/>
    </source>
</evidence>
<dbReference type="EMBL" id="LT629760">
    <property type="protein sequence ID" value="SDS90310.1"/>
    <property type="molecule type" value="Genomic_DNA"/>
</dbReference>
<proteinExistence type="predicted"/>
<dbReference type="SUPFAM" id="SSF47384">
    <property type="entry name" value="Homodimeric domain of signal transducing histidine kinase"/>
    <property type="match status" value="1"/>
</dbReference>
<keyword evidence="15" id="KW-0732">Signal</keyword>
<dbReference type="InterPro" id="IPR003661">
    <property type="entry name" value="HisK_dim/P_dom"/>
</dbReference>
<dbReference type="Pfam" id="PF01627">
    <property type="entry name" value="Hpt"/>
    <property type="match status" value="1"/>
</dbReference>
<evidence type="ECO:0000259" key="17">
    <source>
        <dbReference type="PROSITE" id="PS50110"/>
    </source>
</evidence>
<dbReference type="SMART" id="SM00387">
    <property type="entry name" value="HATPase_c"/>
    <property type="match status" value="1"/>
</dbReference>
<comment type="catalytic activity">
    <reaction evidence="1">
        <text>ATP + protein L-histidine = ADP + protein N-phospho-L-histidine.</text>
        <dbReference type="EC" id="2.7.13.3"/>
    </reaction>
</comment>
<feature type="chain" id="PRO_5006430093" description="histidine kinase" evidence="15">
    <location>
        <begin position="28"/>
        <end position="1237"/>
    </location>
</feature>
<evidence type="ECO:0000259" key="20">
    <source>
        <dbReference type="PROSITE" id="PS50894"/>
    </source>
</evidence>
<dbReference type="GO" id="GO:0005524">
    <property type="term" value="F:ATP binding"/>
    <property type="evidence" value="ECO:0007669"/>
    <property type="project" value="UniProtKB-KW"/>
</dbReference>
<dbReference type="Gene3D" id="1.20.120.160">
    <property type="entry name" value="HPT domain"/>
    <property type="match status" value="1"/>
</dbReference>
<evidence type="ECO:0000313" key="23">
    <source>
        <dbReference type="Proteomes" id="UP000052019"/>
    </source>
</evidence>
<dbReference type="InterPro" id="IPR001638">
    <property type="entry name" value="Solute-binding_3/MltF_N"/>
</dbReference>
<evidence type="ECO:0000256" key="15">
    <source>
        <dbReference type="SAM" id="SignalP"/>
    </source>
</evidence>
<dbReference type="PROSITE" id="PS50110">
    <property type="entry name" value="RESPONSE_REGULATORY"/>
    <property type="match status" value="1"/>
</dbReference>
<dbReference type="InterPro" id="IPR000700">
    <property type="entry name" value="PAS-assoc_C"/>
</dbReference>
<feature type="domain" description="PAC" evidence="19">
    <location>
        <begin position="621"/>
        <end position="673"/>
    </location>
</feature>
<organism evidence="21 23">
    <name type="scientific">Pseudomonas trivialis</name>
    <dbReference type="NCBI Taxonomy" id="200450"/>
    <lineage>
        <taxon>Bacteria</taxon>
        <taxon>Pseudomonadati</taxon>
        <taxon>Pseudomonadota</taxon>
        <taxon>Gammaproteobacteria</taxon>
        <taxon>Pseudomonadales</taxon>
        <taxon>Pseudomonadaceae</taxon>
        <taxon>Pseudomonas</taxon>
    </lineage>
</organism>
<feature type="domain" description="Response regulatory" evidence="17">
    <location>
        <begin position="1022"/>
        <end position="1139"/>
    </location>
</feature>
<dbReference type="GO" id="GO:0000155">
    <property type="term" value="F:phosphorelay sensor kinase activity"/>
    <property type="evidence" value="ECO:0007669"/>
    <property type="project" value="InterPro"/>
</dbReference>
<dbReference type="PROSITE" id="PS50109">
    <property type="entry name" value="HIS_KIN"/>
    <property type="match status" value="1"/>
</dbReference>
<evidence type="ECO:0000313" key="24">
    <source>
        <dbReference type="Proteomes" id="UP000183126"/>
    </source>
</evidence>
<dbReference type="PANTHER" id="PTHR45339:SF1">
    <property type="entry name" value="HYBRID SIGNAL TRANSDUCTION HISTIDINE KINASE J"/>
    <property type="match status" value="1"/>
</dbReference>
<dbReference type="Pfam" id="PF00497">
    <property type="entry name" value="SBP_bac_3"/>
    <property type="match status" value="1"/>
</dbReference>
<dbReference type="PROSITE" id="PS50894">
    <property type="entry name" value="HPT"/>
    <property type="match status" value="1"/>
</dbReference>
<reference evidence="21 23" key="1">
    <citation type="submission" date="2015-02" db="EMBL/GenBank/DDBJ databases">
        <title>Two Pseudomonas sp. nov. isolated from raw milk.</title>
        <authorList>
            <person name="Wenning M."/>
            <person name="von Neubeck M."/>
            <person name="Huptas C."/>
            <person name="Scherer S."/>
        </authorList>
    </citation>
    <scope>NUCLEOTIDE SEQUENCE [LARGE SCALE GENOMIC DNA]</scope>
    <source>
        <strain evidence="21 23">DSM 14937</strain>
    </source>
</reference>
<comment type="subcellular location">
    <subcellularLocation>
        <location evidence="2">Cell membrane</location>
        <topology evidence="2">Multi-pass membrane protein</topology>
    </subcellularLocation>
</comment>
<reference evidence="22 24" key="2">
    <citation type="submission" date="2016-10" db="EMBL/GenBank/DDBJ databases">
        <authorList>
            <person name="Varghese N."/>
            <person name="Submissions S."/>
        </authorList>
    </citation>
    <scope>NUCLEOTIDE SEQUENCE [LARGE SCALE GENOMIC DNA]</scope>
    <source>
        <strain evidence="22 24">BS3111</strain>
    </source>
</reference>
<dbReference type="InterPro" id="IPR000014">
    <property type="entry name" value="PAS"/>
</dbReference>
<evidence type="ECO:0000256" key="14">
    <source>
        <dbReference type="PROSITE-ProRule" id="PRU00169"/>
    </source>
</evidence>
<keyword evidence="9" id="KW-0067">ATP-binding</keyword>
<dbReference type="Gene3D" id="3.30.565.10">
    <property type="entry name" value="Histidine kinase-like ATPase, C-terminal domain"/>
    <property type="match status" value="1"/>
</dbReference>
<dbReference type="CDD" id="cd00130">
    <property type="entry name" value="PAS"/>
    <property type="match status" value="1"/>
</dbReference>
<dbReference type="GO" id="GO:0005886">
    <property type="term" value="C:plasma membrane"/>
    <property type="evidence" value="ECO:0007669"/>
    <property type="project" value="UniProtKB-SubCell"/>
</dbReference>
<evidence type="ECO:0000256" key="11">
    <source>
        <dbReference type="ARBA" id="ARBA00023012"/>
    </source>
</evidence>
<dbReference type="SUPFAM" id="SSF47226">
    <property type="entry name" value="Histidine-containing phosphotransfer domain, HPT domain"/>
    <property type="match status" value="1"/>
</dbReference>
<keyword evidence="4" id="KW-1003">Cell membrane</keyword>
<dbReference type="CDD" id="cd00082">
    <property type="entry name" value="HisKA"/>
    <property type="match status" value="1"/>
</dbReference>
<dbReference type="SUPFAM" id="SSF52172">
    <property type="entry name" value="CheY-like"/>
    <property type="match status" value="1"/>
</dbReference>
<keyword evidence="8 21" id="KW-0808">Transferase</keyword>
<dbReference type="Pfam" id="PF00512">
    <property type="entry name" value="HisKA"/>
    <property type="match status" value="1"/>
</dbReference>
<dbReference type="InterPro" id="IPR005467">
    <property type="entry name" value="His_kinase_dom"/>
</dbReference>
<dbReference type="InterPro" id="IPR036641">
    <property type="entry name" value="HPT_dom_sf"/>
</dbReference>
<dbReference type="InterPro" id="IPR003594">
    <property type="entry name" value="HATPase_dom"/>
</dbReference>
<dbReference type="FunFam" id="3.30.565.10:FF:000010">
    <property type="entry name" value="Sensor histidine kinase RcsC"/>
    <property type="match status" value="1"/>
</dbReference>
<dbReference type="Pfam" id="PF02518">
    <property type="entry name" value="HATPase_c"/>
    <property type="match status" value="1"/>
</dbReference>
<dbReference type="SUPFAM" id="SSF53850">
    <property type="entry name" value="Periplasmic binding protein-like II"/>
    <property type="match status" value="2"/>
</dbReference>
<feature type="domain" description="PAS" evidence="18">
    <location>
        <begin position="546"/>
        <end position="618"/>
    </location>
</feature>
<dbReference type="AlphaFoldDB" id="A0A0R2ZAX9"/>
<feature type="domain" description="Histidine kinase" evidence="16">
    <location>
        <begin position="684"/>
        <end position="904"/>
    </location>
</feature>
<dbReference type="CDD" id="cd16922">
    <property type="entry name" value="HATPase_EvgS-ArcB-TorS-like"/>
    <property type="match status" value="1"/>
</dbReference>
<dbReference type="InterPro" id="IPR004358">
    <property type="entry name" value="Sig_transdc_His_kin-like_C"/>
</dbReference>
<dbReference type="Proteomes" id="UP000052019">
    <property type="component" value="Unassembled WGS sequence"/>
</dbReference>
<keyword evidence="8 21" id="KW-0418">Kinase</keyword>
<dbReference type="InterPro" id="IPR011006">
    <property type="entry name" value="CheY-like_superfamily"/>
</dbReference>
<dbReference type="InterPro" id="IPR036890">
    <property type="entry name" value="HATPase_C_sf"/>
</dbReference>
<keyword evidence="7" id="KW-0547">Nucleotide-binding</keyword>
<dbReference type="PROSITE" id="PS50112">
    <property type="entry name" value="PAS"/>
    <property type="match status" value="1"/>
</dbReference>
<dbReference type="SUPFAM" id="SSF55874">
    <property type="entry name" value="ATPase domain of HSP90 chaperone/DNA topoisomerase II/histidine kinase"/>
    <property type="match status" value="1"/>
</dbReference>
<dbReference type="InterPro" id="IPR013656">
    <property type="entry name" value="PAS_4"/>
</dbReference>
<dbReference type="PANTHER" id="PTHR45339">
    <property type="entry name" value="HYBRID SIGNAL TRANSDUCTION HISTIDINE KINASE J"/>
    <property type="match status" value="1"/>
</dbReference>
<evidence type="ECO:0000256" key="4">
    <source>
        <dbReference type="ARBA" id="ARBA00022475"/>
    </source>
</evidence>
<protein>
    <recommendedName>
        <fullName evidence="3">histidine kinase</fullName>
        <ecNumber evidence="3">2.7.13.3</ecNumber>
    </recommendedName>
</protein>
<evidence type="ECO:0000256" key="1">
    <source>
        <dbReference type="ARBA" id="ARBA00000085"/>
    </source>
</evidence>
<gene>
    <name evidence="22" type="ORF">SAMN04490205_4032</name>
    <name evidence="21" type="ORF">TU79_21300</name>
</gene>
<dbReference type="Gene3D" id="3.30.450.20">
    <property type="entry name" value="PAS domain"/>
    <property type="match status" value="1"/>
</dbReference>
<evidence type="ECO:0000256" key="10">
    <source>
        <dbReference type="ARBA" id="ARBA00022989"/>
    </source>
</evidence>
<keyword evidence="24" id="KW-1185">Reference proteome</keyword>
<sequence length="1237" mass="137390">MTNALRRLLWLTLLVSSLCAASTPPPAAPGNPVVVVGLPVQTTPPLGFWVGDSPAGFSIDYLRYLADQLNLKLEFRQFATFEQATAALCEGRIDVVPDLQTNAERQRCMDFSSPYLLSPLVLVVRHGSAAITPTDLASHSFVAEQGYTTAQWLRHRLPPPQLRIYADTRAALEALQNGEGDAYLGEPYQLEALFSSGRYKSLEVRQQDLYDNAGLHFGISALRSDLRDALAAEMARTPSDFLNDLQLRWLDKHSLKQRMQPSSHLTTAQRQWVDDLPILRVSYETTFRPMSFLDEHGRANGLSYSYLKYLVNALRLKVVEIPAPSGTVAPSDEVDLRIPVDASTEHLPGWRYTQPFVKIPNVLVTRLGEPAKTAIEELNGATLAVPANPKFAQRLQQRVPDSKLLLVTDPADGFELVRTGKAVGYVGNLITVDRLLEKGWSDSLKIAAATDLPLELSIAVAERHAQLAPLLDQLIQSIPIEQRDLFAQQWLHNTYEIGVSPQHLWRIIGSIGSVALLIIGVLLYAHLSLKARQRALSEAQQRLSAQLRFSRELLESYPYPVAIKDRQRRYLMLNKAYERTFNVEAAQVLGRSVDEISYYPAQVRQRISKMVDRALRDDERQQGEHILVGEDGSDQHWLYIVTPYRLDGDEPQGVLTTFIDVTSIRAAEQLAEQAAEAKAAFLATMSHEIRTPMNGILGLLELMSDLHLPTDAQEMLTMVNESTRSLLQVLDDTLDFSRIDSGMLVIAPEPTDLRQLLDGVLRLIGPQAHSKGLGLHSLIDHRIAGLLEVDGSRLRQVLLNLLSNATKFTQSGQVRLALSVKHDDSEQHLEFLVADTGIGISQDQQERLFQPFMQADSSITRRYGGSGLGLMISRRLVQLMGGELHLHSRLNEGTSITFTLSLPIIAAVERPFASHSVRLASNVAFYREALSEHLLALGFHFTSDQHDLLITADEASAGKPGTLLITTEALPAGYAARPTGTRLSVNPLTWGGLQAALEQLLLGRNSRRRIPLPRSSYPKGHKVLIVEDHPTNRLLLKRQMEHLHCAFDLVENGVQALERLQTQQYTLILTDCYMPELDGYAMTRQVRDSQLDAATIPIIGMTASIHPQEQQRARAAGMDELILKPIVLGALITLFERYLCAPPEDSAVTSMGDLKAVMWDSFCAESRKDVQAIEAALSSDDAETLGHLLHKLAGALQLVELTELSRQAQHLHREAQHHSVVHAAVRDFVYQLRAAGV</sequence>
<accession>A0A0R2ZAX9</accession>
<dbReference type="InterPro" id="IPR001789">
    <property type="entry name" value="Sig_transdc_resp-reg_receiver"/>
</dbReference>
<evidence type="ECO:0000256" key="12">
    <source>
        <dbReference type="ARBA" id="ARBA00023136"/>
    </source>
</evidence>
<dbReference type="Proteomes" id="UP000183126">
    <property type="component" value="Chromosome I"/>
</dbReference>
<evidence type="ECO:0000256" key="13">
    <source>
        <dbReference type="PROSITE-ProRule" id="PRU00110"/>
    </source>
</evidence>
<dbReference type="InterPro" id="IPR036097">
    <property type="entry name" value="HisK_dim/P_sf"/>
</dbReference>
<dbReference type="EC" id="2.7.13.3" evidence="3"/>
<evidence type="ECO:0000256" key="5">
    <source>
        <dbReference type="ARBA" id="ARBA00022553"/>
    </source>
</evidence>
<dbReference type="PRINTS" id="PR00344">
    <property type="entry name" value="BCTRLSENSOR"/>
</dbReference>
<dbReference type="Gene3D" id="3.40.50.2300">
    <property type="match status" value="1"/>
</dbReference>